<dbReference type="PIRSF" id="PIRSF006728">
    <property type="entry name" value="CinA"/>
    <property type="match status" value="1"/>
</dbReference>
<dbReference type="NCBIfam" id="NF001813">
    <property type="entry name" value="PRK00549.1"/>
    <property type="match status" value="1"/>
</dbReference>
<dbReference type="Proteomes" id="UP001197974">
    <property type="component" value="Chromosome"/>
</dbReference>
<dbReference type="NCBIfam" id="TIGR00177">
    <property type="entry name" value="molyb_syn"/>
    <property type="match status" value="1"/>
</dbReference>
<gene>
    <name evidence="1" type="primary">cinA</name>
    <name evidence="3" type="ORF">LC087_04745</name>
</gene>
<accession>A0ABY9JVS1</accession>
<name>A0ABY9JVS1_9BACI</name>
<organism evidence="3 4">
    <name type="scientific">Bacillus carboniphilus</name>
    <dbReference type="NCBI Taxonomy" id="86663"/>
    <lineage>
        <taxon>Bacteria</taxon>
        <taxon>Bacillati</taxon>
        <taxon>Bacillota</taxon>
        <taxon>Bacilli</taxon>
        <taxon>Bacillales</taxon>
        <taxon>Bacillaceae</taxon>
        <taxon>Bacillus</taxon>
    </lineage>
</organism>
<dbReference type="PANTHER" id="PTHR13939:SF0">
    <property type="entry name" value="NMN AMIDOHYDROLASE-LIKE PROTEIN YFAY"/>
    <property type="match status" value="1"/>
</dbReference>
<dbReference type="SMART" id="SM00852">
    <property type="entry name" value="MoCF_biosynth"/>
    <property type="match status" value="1"/>
</dbReference>
<proteinExistence type="inferred from homology"/>
<dbReference type="RefSeq" id="WP_226538273.1">
    <property type="nucleotide sequence ID" value="NZ_CP129013.1"/>
</dbReference>
<dbReference type="Pfam" id="PF02464">
    <property type="entry name" value="CinA"/>
    <property type="match status" value="1"/>
</dbReference>
<dbReference type="InterPro" id="IPR036653">
    <property type="entry name" value="CinA-like_C"/>
</dbReference>
<dbReference type="InterPro" id="IPR008136">
    <property type="entry name" value="CinA_C"/>
</dbReference>
<sequence length="414" mass="45997">MNAEIIAVGSELLLGQIANTNAQFISEYLAEMGVDVYYHTVVGDNEQRLLDALNVAEKRASLIILTGGLGPTKDDLTKETVSKRLGIPLIYDEPSLNFIKGYYQKVNKEMPQNNKKQALVLEGAHVLKNDYGMAPGMALNYHDHYYLLLPGPPSEMKPMVLNYVVPYVKEQLKMEEMIKSRVLRFFGIGESKLEEDILDLLEMQKNPTIAPLAKSGEVTLRLTAKGKERNEIDENLDHLEQKIHARVGNYFYGYGETTLPIELMKKLTESKQTIAAAESLTGGLFSQWISAISGASSVFKGSIVSYSNEVKMTVLGVPTDLIEKHGVVSEQCAKAMAEKVRKISNTDIGISFTGVAGPEALEDHEPGTVYVGLSIRNQQTEAFSLKLSGTREMIRRYSANYGCYILLKRLFKKS</sequence>
<dbReference type="InterPro" id="IPR050101">
    <property type="entry name" value="CinA"/>
</dbReference>
<keyword evidence="4" id="KW-1185">Reference proteome</keyword>
<dbReference type="NCBIfam" id="TIGR00199">
    <property type="entry name" value="PncC_domain"/>
    <property type="match status" value="1"/>
</dbReference>
<dbReference type="SUPFAM" id="SSF53218">
    <property type="entry name" value="Molybdenum cofactor biosynthesis proteins"/>
    <property type="match status" value="1"/>
</dbReference>
<comment type="similarity">
    <text evidence="1">Belongs to the CinA family.</text>
</comment>
<evidence type="ECO:0000256" key="1">
    <source>
        <dbReference type="HAMAP-Rule" id="MF_00226"/>
    </source>
</evidence>
<reference evidence="3 4" key="1">
    <citation type="submission" date="2023-06" db="EMBL/GenBank/DDBJ databases">
        <title>Five Gram-positive bacteria isolated from mangrove sediments in Shenzhen, Guangdong, China.</title>
        <authorList>
            <person name="Yu S."/>
            <person name="Zheng W."/>
            <person name="Huang Y."/>
        </authorList>
    </citation>
    <scope>NUCLEOTIDE SEQUENCE [LARGE SCALE GENOMIC DNA]</scope>
    <source>
        <strain evidence="3 4">SaN35-3</strain>
    </source>
</reference>
<dbReference type="NCBIfam" id="TIGR00200">
    <property type="entry name" value="cinA_nterm"/>
    <property type="match status" value="1"/>
</dbReference>
<dbReference type="SUPFAM" id="SSF142433">
    <property type="entry name" value="CinA-like"/>
    <property type="match status" value="1"/>
</dbReference>
<dbReference type="InterPro" id="IPR008135">
    <property type="entry name" value="Competence-induced_CinA"/>
</dbReference>
<dbReference type="Gene3D" id="3.40.980.10">
    <property type="entry name" value="MoaB/Mog-like domain"/>
    <property type="match status" value="1"/>
</dbReference>
<dbReference type="CDD" id="cd00885">
    <property type="entry name" value="cinA"/>
    <property type="match status" value="1"/>
</dbReference>
<protein>
    <recommendedName>
        <fullName evidence="1">Putative competence-damage inducible protein</fullName>
    </recommendedName>
</protein>
<dbReference type="Pfam" id="PF00994">
    <property type="entry name" value="MoCF_biosynth"/>
    <property type="match status" value="1"/>
</dbReference>
<dbReference type="InterPro" id="IPR041424">
    <property type="entry name" value="CinA_KH"/>
</dbReference>
<dbReference type="InterPro" id="IPR036425">
    <property type="entry name" value="MoaB/Mog-like_dom_sf"/>
</dbReference>
<dbReference type="EMBL" id="CP129013">
    <property type="protein sequence ID" value="WLR43480.1"/>
    <property type="molecule type" value="Genomic_DNA"/>
</dbReference>
<dbReference type="InterPro" id="IPR001453">
    <property type="entry name" value="MoaB/Mog_dom"/>
</dbReference>
<dbReference type="Pfam" id="PF18146">
    <property type="entry name" value="CinA_KH"/>
    <property type="match status" value="1"/>
</dbReference>
<dbReference type="Gene3D" id="3.90.950.20">
    <property type="entry name" value="CinA-like"/>
    <property type="match status" value="1"/>
</dbReference>
<evidence type="ECO:0000313" key="3">
    <source>
        <dbReference type="EMBL" id="WLR43480.1"/>
    </source>
</evidence>
<evidence type="ECO:0000259" key="2">
    <source>
        <dbReference type="SMART" id="SM00852"/>
    </source>
</evidence>
<dbReference type="Gene3D" id="3.30.70.2860">
    <property type="match status" value="1"/>
</dbReference>
<feature type="domain" description="MoaB/Mog" evidence="2">
    <location>
        <begin position="4"/>
        <end position="170"/>
    </location>
</feature>
<dbReference type="HAMAP" id="MF_00226_B">
    <property type="entry name" value="CinA_B"/>
    <property type="match status" value="1"/>
</dbReference>
<evidence type="ECO:0000313" key="4">
    <source>
        <dbReference type="Proteomes" id="UP001197974"/>
    </source>
</evidence>
<dbReference type="PANTHER" id="PTHR13939">
    <property type="entry name" value="NICOTINAMIDE-NUCLEOTIDE AMIDOHYDROLASE PNCC"/>
    <property type="match status" value="1"/>
</dbReference>